<comment type="caution">
    <text evidence="2">The sequence shown here is derived from an EMBL/GenBank/DDBJ whole genome shotgun (WGS) entry which is preliminary data.</text>
</comment>
<reference evidence="2 3" key="1">
    <citation type="submission" date="2019-08" db="EMBL/GenBank/DDBJ databases">
        <title>Lentzea from Indian Himalayas.</title>
        <authorList>
            <person name="Mandal S."/>
            <person name="Mallick Gupta A."/>
            <person name="Maiti P.K."/>
            <person name="Sarkar J."/>
            <person name="Mandal S."/>
        </authorList>
    </citation>
    <scope>NUCLEOTIDE SEQUENCE [LARGE SCALE GENOMIC DNA]</scope>
    <source>
        <strain evidence="2 3">PSKA42</strain>
    </source>
</reference>
<sequence>MNLRKTVTGAAVALGSATVMLGLGGIAHADDHASATAHTQPDIGGQLGDVASVGNLAKVDTSDVAGKIQAINAEDADVTALVENVDAGGNGVPASTLLGLNEPQGPWNGFAHLDI</sequence>
<dbReference type="RefSeq" id="WP_167969851.1">
    <property type="nucleotide sequence ID" value="NZ_VSRL01000005.1"/>
</dbReference>
<evidence type="ECO:0000313" key="2">
    <source>
        <dbReference type="EMBL" id="NKE55772.1"/>
    </source>
</evidence>
<accession>A0ABX1FA65</accession>
<keyword evidence="1" id="KW-0732">Signal</keyword>
<feature type="chain" id="PRO_5047504881" description="Secreted protein" evidence="1">
    <location>
        <begin position="30"/>
        <end position="115"/>
    </location>
</feature>
<gene>
    <name evidence="2" type="ORF">FXN61_02615</name>
</gene>
<evidence type="ECO:0000256" key="1">
    <source>
        <dbReference type="SAM" id="SignalP"/>
    </source>
</evidence>
<proteinExistence type="predicted"/>
<name>A0ABX1FA65_9PSEU</name>
<evidence type="ECO:0000313" key="3">
    <source>
        <dbReference type="Proteomes" id="UP001515943"/>
    </source>
</evidence>
<dbReference type="Proteomes" id="UP001515943">
    <property type="component" value="Unassembled WGS sequence"/>
</dbReference>
<feature type="signal peptide" evidence="1">
    <location>
        <begin position="1"/>
        <end position="29"/>
    </location>
</feature>
<keyword evidence="3" id="KW-1185">Reference proteome</keyword>
<evidence type="ECO:0008006" key="4">
    <source>
        <dbReference type="Google" id="ProtNLM"/>
    </source>
</evidence>
<organism evidence="2 3">
    <name type="scientific">Lentzea indica</name>
    <dbReference type="NCBI Taxonomy" id="2604800"/>
    <lineage>
        <taxon>Bacteria</taxon>
        <taxon>Bacillati</taxon>
        <taxon>Actinomycetota</taxon>
        <taxon>Actinomycetes</taxon>
        <taxon>Pseudonocardiales</taxon>
        <taxon>Pseudonocardiaceae</taxon>
        <taxon>Lentzea</taxon>
    </lineage>
</organism>
<dbReference type="EMBL" id="VSRL01000005">
    <property type="protein sequence ID" value="NKE55772.1"/>
    <property type="molecule type" value="Genomic_DNA"/>
</dbReference>
<protein>
    <recommendedName>
        <fullName evidence="4">Secreted protein</fullName>
    </recommendedName>
</protein>